<dbReference type="EMBL" id="CABPSI010000004">
    <property type="protein sequence ID" value="VVE37054.1"/>
    <property type="molecule type" value="Genomic_DNA"/>
</dbReference>
<accession>A0A5E4XL86</accession>
<dbReference type="InterPro" id="IPR010679">
    <property type="entry name" value="DUF1254"/>
</dbReference>
<evidence type="ECO:0000313" key="4">
    <source>
        <dbReference type="EMBL" id="VVE37054.1"/>
    </source>
</evidence>
<proteinExistence type="predicted"/>
<dbReference type="Proteomes" id="UP000333828">
    <property type="component" value="Unassembled WGS sequence"/>
</dbReference>
<protein>
    <submittedName>
        <fullName evidence="4">Signal peptide protein</fullName>
    </submittedName>
</protein>
<feature type="domain" description="DUF1214" evidence="2">
    <location>
        <begin position="400"/>
        <end position="504"/>
    </location>
</feature>
<evidence type="ECO:0000256" key="1">
    <source>
        <dbReference type="SAM" id="SignalP"/>
    </source>
</evidence>
<dbReference type="PANTHER" id="PTHR36509">
    <property type="entry name" value="BLL3101 PROTEIN"/>
    <property type="match status" value="1"/>
</dbReference>
<dbReference type="InterPro" id="IPR037050">
    <property type="entry name" value="DUF1254_sf"/>
</dbReference>
<dbReference type="Pfam" id="PF06863">
    <property type="entry name" value="DUF1254"/>
    <property type="match status" value="1"/>
</dbReference>
<gene>
    <name evidence="4" type="ORF">PIN31115_03936</name>
</gene>
<dbReference type="Gene3D" id="2.60.120.600">
    <property type="entry name" value="Domain of unknown function DUF1214, C-terminal domain"/>
    <property type="match status" value="1"/>
</dbReference>
<dbReference type="InterPro" id="IPR037049">
    <property type="entry name" value="DUF1214_C_sf"/>
</dbReference>
<dbReference type="Gene3D" id="2.60.40.1610">
    <property type="entry name" value="Domain of unknown function DUF1254"/>
    <property type="match status" value="1"/>
</dbReference>
<evidence type="ECO:0000259" key="2">
    <source>
        <dbReference type="Pfam" id="PF06742"/>
    </source>
</evidence>
<evidence type="ECO:0000259" key="3">
    <source>
        <dbReference type="Pfam" id="PF06863"/>
    </source>
</evidence>
<sequence length="522" mass="56942">MVFNGTRGLVTATLIGALCAPIAHAQKAPEGAAPTKGFNTYIPPDVLTPDTVQTRIGTLNFVDGVPTEDTAKRAFDNLDFLRGVEVFLNLMPAASIEAIRRSSVALGATKSYQATIYDQLADSNPLLLTANTDTVYAFGVLDLETDGPTVVEVPPGSGPGTVNDAFFRFVVDMGVPGPDRGKGGKYLIVPADYTGKLPKDVKDGGEYYIARSPSYVNIVVLRGFLVDGKPDVASKMFRDGFKVYSLSQAKHPPKMEFINSSKQAFNTVHANNFEFFKELDHVIQKEPIGFIDPELRGLVASIGIRKGKAFAPDARMTKTLTEAVAVGNATARAISFRNRDPRAYLYPNSQWRVGFIGDDYRWLGGDGTPGRDLDARTGFFYVATVNTPAMAAKLVGKGSQYALSSADATGKPFDGAKHYRLRIPANVPAKDFWSVVIYDPQTRSELQTAQPFPSKNNKRDKLITNADGSVDLYFGPVAPKGKEANWMQTVPGKGWFTILRLYGPLDAWFDKTWKPGEIEEVQ</sequence>
<name>A0A5E4XL86_9BURK</name>
<dbReference type="Pfam" id="PF06742">
    <property type="entry name" value="DUF1214"/>
    <property type="match status" value="1"/>
</dbReference>
<organism evidence="4 5">
    <name type="scientific">Pandoraea iniqua</name>
    <dbReference type="NCBI Taxonomy" id="2508288"/>
    <lineage>
        <taxon>Bacteria</taxon>
        <taxon>Pseudomonadati</taxon>
        <taxon>Pseudomonadota</taxon>
        <taxon>Betaproteobacteria</taxon>
        <taxon>Burkholderiales</taxon>
        <taxon>Burkholderiaceae</taxon>
        <taxon>Pandoraea</taxon>
    </lineage>
</organism>
<dbReference type="PANTHER" id="PTHR36509:SF3">
    <property type="entry name" value="SIGNAL PEPTIDE PROTEIN"/>
    <property type="match status" value="1"/>
</dbReference>
<feature type="signal peptide" evidence="1">
    <location>
        <begin position="1"/>
        <end position="25"/>
    </location>
</feature>
<dbReference type="InterPro" id="IPR010621">
    <property type="entry name" value="DUF1214"/>
</dbReference>
<evidence type="ECO:0000313" key="5">
    <source>
        <dbReference type="Proteomes" id="UP000333828"/>
    </source>
</evidence>
<dbReference type="RefSeq" id="WP_150685477.1">
    <property type="nucleotide sequence ID" value="NZ_CABPSI010000004.1"/>
</dbReference>
<reference evidence="4 5" key="1">
    <citation type="submission" date="2019-08" db="EMBL/GenBank/DDBJ databases">
        <authorList>
            <person name="Peeters C."/>
        </authorList>
    </citation>
    <scope>NUCLEOTIDE SEQUENCE [LARGE SCALE GENOMIC DNA]</scope>
    <source>
        <strain evidence="4 5">LMG 31115</strain>
    </source>
</reference>
<dbReference type="Gene3D" id="1.10.3360.10">
    <property type="entry name" value="VPA0735-like domain"/>
    <property type="match status" value="1"/>
</dbReference>
<feature type="chain" id="PRO_5022807715" evidence="1">
    <location>
        <begin position="26"/>
        <end position="522"/>
    </location>
</feature>
<keyword evidence="1" id="KW-0732">Signal</keyword>
<dbReference type="AlphaFoldDB" id="A0A5E4XL86"/>
<keyword evidence="5" id="KW-1185">Reference proteome</keyword>
<dbReference type="SUPFAM" id="SSF160935">
    <property type="entry name" value="VPA0735-like"/>
    <property type="match status" value="1"/>
</dbReference>
<feature type="domain" description="DUF1254" evidence="3">
    <location>
        <begin position="121"/>
        <end position="244"/>
    </location>
</feature>